<dbReference type="EMBL" id="JAFITO010000032">
    <property type="protein sequence ID" value="MBN4068638.1"/>
    <property type="molecule type" value="Genomic_DNA"/>
</dbReference>
<keyword evidence="6 8" id="KW-1133">Transmembrane helix</keyword>
<comment type="subcellular location">
    <subcellularLocation>
        <location evidence="1">Cell membrane</location>
        <topology evidence="1">Multi-pass membrane protein</topology>
    </subcellularLocation>
</comment>
<evidence type="ECO:0000256" key="5">
    <source>
        <dbReference type="ARBA" id="ARBA00022801"/>
    </source>
</evidence>
<comment type="caution">
    <text evidence="9">The sequence shown here is derived from an EMBL/GenBank/DDBJ whole genome shotgun (WGS) entry which is preliminary data.</text>
</comment>
<dbReference type="EC" id="3.4.22.-" evidence="9"/>
<dbReference type="Pfam" id="PF09721">
    <property type="entry name" value="Exosortase_EpsH"/>
    <property type="match status" value="1"/>
</dbReference>
<evidence type="ECO:0000256" key="6">
    <source>
        <dbReference type="ARBA" id="ARBA00022989"/>
    </source>
</evidence>
<evidence type="ECO:0000256" key="4">
    <source>
        <dbReference type="ARBA" id="ARBA00022692"/>
    </source>
</evidence>
<feature type="transmembrane region" description="Helical" evidence="8">
    <location>
        <begin position="40"/>
        <end position="58"/>
    </location>
</feature>
<proteinExistence type="predicted"/>
<evidence type="ECO:0000256" key="2">
    <source>
        <dbReference type="ARBA" id="ARBA00022475"/>
    </source>
</evidence>
<dbReference type="InterPro" id="IPR013426">
    <property type="entry name" value="EpsH-like"/>
</dbReference>
<organism evidence="9 10">
    <name type="scientific">Desulfotalea psychrophila</name>
    <dbReference type="NCBI Taxonomy" id="84980"/>
    <lineage>
        <taxon>Bacteria</taxon>
        <taxon>Pseudomonadati</taxon>
        <taxon>Thermodesulfobacteriota</taxon>
        <taxon>Desulfobulbia</taxon>
        <taxon>Desulfobulbales</taxon>
        <taxon>Desulfocapsaceae</taxon>
        <taxon>Desulfotalea</taxon>
    </lineage>
</organism>
<accession>A0ABS3AU64</accession>
<feature type="transmembrane region" description="Helical" evidence="8">
    <location>
        <begin position="124"/>
        <end position="145"/>
    </location>
</feature>
<dbReference type="InterPro" id="IPR026392">
    <property type="entry name" value="Exo/Archaeosortase_dom"/>
</dbReference>
<evidence type="ECO:0000313" key="9">
    <source>
        <dbReference type="EMBL" id="MBN4068638.1"/>
    </source>
</evidence>
<evidence type="ECO:0000256" key="1">
    <source>
        <dbReference type="ARBA" id="ARBA00004651"/>
    </source>
</evidence>
<evidence type="ECO:0000256" key="7">
    <source>
        <dbReference type="ARBA" id="ARBA00023136"/>
    </source>
</evidence>
<gene>
    <name evidence="9" type="primary">xrt</name>
    <name evidence="9" type="ORF">JYU06_03850</name>
</gene>
<protein>
    <submittedName>
        <fullName evidence="9">Exosortase</fullName>
        <ecNumber evidence="9">3.4.22.-</ecNumber>
    </submittedName>
</protein>
<dbReference type="Proteomes" id="UP000717534">
    <property type="component" value="Unassembled WGS sequence"/>
</dbReference>
<feature type="transmembrane region" description="Helical" evidence="8">
    <location>
        <begin position="64"/>
        <end position="83"/>
    </location>
</feature>
<sequence length="278" mass="30352">MQNKTVVTVLWIAAIGVLIAFVYQATILWMVERYMGADSYYSHGFLVPFISLYFVWQLKDELRGMQVTGSWAGLVLILVALGLHLLGTVLYIFSISGFSLFFLIVGLTLFLFGKEITKCLWFPLLFLLFMFPVPMALISLVSFPLKILVAKAGVWIVALLGIPVIGEGFIITIPAGNLLVGNPCSGLRSLIAFLALGGVMAYMAALSPVKKSILFFCSLPIAVISNLIRVPLLIIVSHLYGLEAAAPDTWVHTASGLLVFVLGISLLLASAKVLEWRN</sequence>
<keyword evidence="2" id="KW-1003">Cell membrane</keyword>
<keyword evidence="3" id="KW-0645">Protease</keyword>
<dbReference type="NCBIfam" id="TIGR04178">
    <property type="entry name" value="exo_archaeo"/>
    <property type="match status" value="1"/>
</dbReference>
<evidence type="ECO:0000313" key="10">
    <source>
        <dbReference type="Proteomes" id="UP000717534"/>
    </source>
</evidence>
<evidence type="ECO:0000256" key="3">
    <source>
        <dbReference type="ARBA" id="ARBA00022670"/>
    </source>
</evidence>
<keyword evidence="7 8" id="KW-0472">Membrane</keyword>
<dbReference type="NCBIfam" id="TIGR02602">
    <property type="entry name" value="8TM_EpsH"/>
    <property type="match status" value="1"/>
</dbReference>
<feature type="transmembrane region" description="Helical" evidence="8">
    <location>
        <begin position="187"/>
        <end position="206"/>
    </location>
</feature>
<feature type="transmembrane region" description="Helical" evidence="8">
    <location>
        <begin position="213"/>
        <end position="237"/>
    </location>
</feature>
<keyword evidence="5 9" id="KW-0378">Hydrolase</keyword>
<evidence type="ECO:0000256" key="8">
    <source>
        <dbReference type="SAM" id="Phobius"/>
    </source>
</evidence>
<feature type="transmembrane region" description="Helical" evidence="8">
    <location>
        <begin position="90"/>
        <end position="112"/>
    </location>
</feature>
<feature type="transmembrane region" description="Helical" evidence="8">
    <location>
        <begin position="6"/>
        <end position="28"/>
    </location>
</feature>
<keyword evidence="10" id="KW-1185">Reference proteome</keyword>
<name>A0ABS3AU64_9BACT</name>
<feature type="transmembrane region" description="Helical" evidence="8">
    <location>
        <begin position="152"/>
        <end position="175"/>
    </location>
</feature>
<dbReference type="InterPro" id="IPR019127">
    <property type="entry name" value="Exosortase"/>
</dbReference>
<feature type="transmembrane region" description="Helical" evidence="8">
    <location>
        <begin position="249"/>
        <end position="269"/>
    </location>
</feature>
<keyword evidence="4 8" id="KW-0812">Transmembrane</keyword>
<dbReference type="GO" id="GO:0016787">
    <property type="term" value="F:hydrolase activity"/>
    <property type="evidence" value="ECO:0007669"/>
    <property type="project" value="UniProtKB-KW"/>
</dbReference>
<reference evidence="9 10" key="1">
    <citation type="submission" date="2021-02" db="EMBL/GenBank/DDBJ databases">
        <title>Activity-based single-cell genomes from oceanic crustal fluid captures similar information to metagenomic and metatranscriptomic surveys with orders of magnitude less sampling.</title>
        <authorList>
            <person name="D'Angelo T.S."/>
            <person name="Orcutt B.N."/>
        </authorList>
    </citation>
    <scope>NUCLEOTIDE SEQUENCE [LARGE SCALE GENOMIC DNA]</scope>
    <source>
        <strain evidence="9">AH-315-G02</strain>
    </source>
</reference>